<evidence type="ECO:0000313" key="2">
    <source>
        <dbReference type="Proteomes" id="UP001152888"/>
    </source>
</evidence>
<sequence>MKIFSSFSYYFLQSVFDPSHRFDVFRDRSYFKFHFSPI</sequence>
<reference evidence="1" key="1">
    <citation type="submission" date="2022-03" db="EMBL/GenBank/DDBJ databases">
        <authorList>
            <person name="Sayadi A."/>
        </authorList>
    </citation>
    <scope>NUCLEOTIDE SEQUENCE</scope>
</reference>
<organism evidence="1 2">
    <name type="scientific">Acanthoscelides obtectus</name>
    <name type="common">Bean weevil</name>
    <name type="synonym">Bruchus obtectus</name>
    <dbReference type="NCBI Taxonomy" id="200917"/>
    <lineage>
        <taxon>Eukaryota</taxon>
        <taxon>Metazoa</taxon>
        <taxon>Ecdysozoa</taxon>
        <taxon>Arthropoda</taxon>
        <taxon>Hexapoda</taxon>
        <taxon>Insecta</taxon>
        <taxon>Pterygota</taxon>
        <taxon>Neoptera</taxon>
        <taxon>Endopterygota</taxon>
        <taxon>Coleoptera</taxon>
        <taxon>Polyphaga</taxon>
        <taxon>Cucujiformia</taxon>
        <taxon>Chrysomeloidea</taxon>
        <taxon>Chrysomelidae</taxon>
        <taxon>Bruchinae</taxon>
        <taxon>Bruchini</taxon>
        <taxon>Acanthoscelides</taxon>
    </lineage>
</organism>
<gene>
    <name evidence="1" type="ORF">ACAOBT_LOCUS17619</name>
</gene>
<accession>A0A9P0PMV6</accession>
<dbReference type="AlphaFoldDB" id="A0A9P0PMV6"/>
<protein>
    <submittedName>
        <fullName evidence="1">Uncharacterized protein</fullName>
    </submittedName>
</protein>
<name>A0A9P0PMV6_ACAOB</name>
<comment type="caution">
    <text evidence="1">The sequence shown here is derived from an EMBL/GenBank/DDBJ whole genome shotgun (WGS) entry which is preliminary data.</text>
</comment>
<proteinExistence type="predicted"/>
<keyword evidence="2" id="KW-1185">Reference proteome</keyword>
<dbReference type="Proteomes" id="UP001152888">
    <property type="component" value="Unassembled WGS sequence"/>
</dbReference>
<evidence type="ECO:0000313" key="1">
    <source>
        <dbReference type="EMBL" id="CAH1987019.1"/>
    </source>
</evidence>
<dbReference type="EMBL" id="CAKOFQ010007008">
    <property type="protein sequence ID" value="CAH1987019.1"/>
    <property type="molecule type" value="Genomic_DNA"/>
</dbReference>